<feature type="compositionally biased region" description="Basic and acidic residues" evidence="6">
    <location>
        <begin position="993"/>
        <end position="1003"/>
    </location>
</feature>
<feature type="compositionally biased region" description="Polar residues" evidence="6">
    <location>
        <begin position="313"/>
        <end position="352"/>
    </location>
</feature>
<comment type="similarity">
    <text evidence="1">Belongs to the peptidase C48 family.</text>
</comment>
<dbReference type="PANTHER" id="PTHR46896">
    <property type="entry name" value="SENTRIN-SPECIFIC PROTEASE"/>
    <property type="match status" value="1"/>
</dbReference>
<dbReference type="GO" id="GO:0006508">
    <property type="term" value="P:proteolysis"/>
    <property type="evidence" value="ECO:0007669"/>
    <property type="project" value="UniProtKB-KW"/>
</dbReference>
<evidence type="ECO:0000256" key="4">
    <source>
        <dbReference type="ARBA" id="ARBA00022786"/>
    </source>
</evidence>
<keyword evidence="3" id="KW-0645">Protease</keyword>
<dbReference type="InterPro" id="IPR003653">
    <property type="entry name" value="Peptidase_C48_C"/>
</dbReference>
<feature type="region of interest" description="Disordered" evidence="6">
    <location>
        <begin position="278"/>
        <end position="355"/>
    </location>
</feature>
<feature type="region of interest" description="Disordered" evidence="6">
    <location>
        <begin position="966"/>
        <end position="1050"/>
    </location>
</feature>
<dbReference type="InterPro" id="IPR038765">
    <property type="entry name" value="Papain-like_cys_pep_sf"/>
</dbReference>
<keyword evidence="9" id="KW-1185">Reference proteome</keyword>
<feature type="region of interest" description="Disordered" evidence="6">
    <location>
        <begin position="1"/>
        <end position="39"/>
    </location>
</feature>
<sequence>MGRRPGRLGGMAPIDTLSSSMSRRDPVPTRYTSHRKDPKVIQELNRASVRDFMPEVSANSSFRASQTHESGDRSPMENHVTIESDAPLQATPVRKRQKLAASLILSSPDNSSDIAPGAQVCKSSGMVRVVMKSGKELVKSNSVLKIVNDDEGIRFSMRWKGADIEGSQVDFLRDCERVYFDALKSHMGILLKHSRCVDLDDICKTEKTKILLWSSSAGADVNLIRLKEIIKNSMIESVVLSNRLAILGTMKQAVARQELEAFSKRRFWEKPEFQSLGKRHAKSSKSSSGSSGFKITIPNETESEKEDKASHNAIPSTQFYADGNTQSSPQSTNSLREHTLSSLRRSTRTNKAPSPDCMSFDDSCAAYEKPEVFKPSLFYKFDDNTTLSVTNQDFKCLYNHDWINDSILDFFVKYWTEESIKQGTVFRDKVHVLSSFFYTKLISNPENYYYNVKKWVNHTDLFKKQYLVMPININYHWFGCIIENLPSLFSFLERERKFKEKHQKSADSEESENSDELSVTSPIVTILVYDSLRQTHSREVEPIKEFLIAYAADKYGLEVSKNQIKMKSCLVPQQPNMSDCGVHVILNTRKFFENPTKTFELWKSAKSKNKTASKVINEYFEKKERLNARSDLRNVLWKLQQKQIEFNKLNGVSEIDEADGIKSDGEHSDIEIIENYEQPATKPEQGFKQVDDQILKHRQSQYSSSKVPENEDQSNTCATDTEASSRKDVPLLNSELPRINMPTGPATTKNGVKDETKVYKSQDRRFLESSPEVLPTSLPEALLESSAENTGSVSKYFVKAPSEHCTQGTRNGNESPVLRLGSTKIPHNALLKEKDYSAKTLPDVQDPHKTFEVETLENDEGRELRTPSQGSKVLGSPSSTNGITILGSLAYEENTRNEHLSSSPNCNSDDDVRLVSTNSVGSQDLSSQHSSQGSLVNRLSSAGNPQAVTPKYNAATDEEALDCIGLTHPSQSSKASDASLSRRSVNQGLAQNAEHRTPTKKLDTGIGRSGIGESCDCEQETSTRRSGVHKFRNSLGCSPKLEHLGNLGKD</sequence>
<dbReference type="PANTHER" id="PTHR46896:SF3">
    <property type="entry name" value="FI06413P-RELATED"/>
    <property type="match status" value="1"/>
</dbReference>
<feature type="compositionally biased region" description="Basic and acidic residues" evidence="6">
    <location>
        <begin position="69"/>
        <end position="78"/>
    </location>
</feature>
<dbReference type="GO" id="GO:0016926">
    <property type="term" value="P:protein desumoylation"/>
    <property type="evidence" value="ECO:0007669"/>
    <property type="project" value="TreeGrafter"/>
</dbReference>
<dbReference type="AlphaFoldDB" id="A0A0P1KTK3"/>
<feature type="region of interest" description="Disordered" evidence="6">
    <location>
        <begin position="55"/>
        <end position="78"/>
    </location>
</feature>
<dbReference type="InterPro" id="IPR051947">
    <property type="entry name" value="Sentrin-specific_protease"/>
</dbReference>
<keyword evidence="4" id="KW-0833">Ubl conjugation pathway</keyword>
<dbReference type="GO" id="GO:0005737">
    <property type="term" value="C:cytoplasm"/>
    <property type="evidence" value="ECO:0007669"/>
    <property type="project" value="TreeGrafter"/>
</dbReference>
<name>A0A0P1KTK3_9SACH</name>
<keyword evidence="5" id="KW-0378">Hydrolase</keyword>
<dbReference type="GO" id="GO:0070139">
    <property type="term" value="F:SUMO-specific endopeptidase activity"/>
    <property type="evidence" value="ECO:0007669"/>
    <property type="project" value="TreeGrafter"/>
</dbReference>
<feature type="compositionally biased region" description="Polar residues" evidence="6">
    <location>
        <begin position="915"/>
        <end position="947"/>
    </location>
</feature>
<feature type="compositionally biased region" description="Polar residues" evidence="6">
    <location>
        <begin position="700"/>
        <end position="722"/>
    </location>
</feature>
<feature type="region of interest" description="Disordered" evidence="6">
    <location>
        <begin position="831"/>
        <end position="954"/>
    </location>
</feature>
<dbReference type="Gene3D" id="3.40.395.10">
    <property type="entry name" value="Adenoviral Proteinase, Chain A"/>
    <property type="match status" value="1"/>
</dbReference>
<proteinExistence type="inferred from homology"/>
<keyword evidence="2" id="KW-0597">Phosphoprotein</keyword>
<reference evidence="9" key="1">
    <citation type="submission" date="2015-10" db="EMBL/GenBank/DDBJ databases">
        <authorList>
            <person name="Devillers H."/>
        </authorList>
    </citation>
    <scope>NUCLEOTIDE SEQUENCE [LARGE SCALE GENOMIC DNA]</scope>
</reference>
<evidence type="ECO:0000256" key="1">
    <source>
        <dbReference type="ARBA" id="ARBA00005234"/>
    </source>
</evidence>
<evidence type="ECO:0000256" key="5">
    <source>
        <dbReference type="ARBA" id="ARBA00022801"/>
    </source>
</evidence>
<accession>A0A0P1KTK3</accession>
<evidence type="ECO:0000313" key="8">
    <source>
        <dbReference type="EMBL" id="CUS23558.1"/>
    </source>
</evidence>
<gene>
    <name evidence="8" type="ORF">LAQU0_S10e03158g</name>
</gene>
<feature type="compositionally biased region" description="Low complexity" evidence="6">
    <location>
        <begin position="970"/>
        <end position="984"/>
    </location>
</feature>
<evidence type="ECO:0000256" key="3">
    <source>
        <dbReference type="ARBA" id="ARBA00022670"/>
    </source>
</evidence>
<dbReference type="Pfam" id="PF02902">
    <property type="entry name" value="Peptidase_C48"/>
    <property type="match status" value="1"/>
</dbReference>
<feature type="compositionally biased region" description="Polar residues" evidence="6">
    <location>
        <begin position="57"/>
        <end position="68"/>
    </location>
</feature>
<feature type="region of interest" description="Disordered" evidence="6">
    <location>
        <begin position="698"/>
        <end position="726"/>
    </location>
</feature>
<dbReference type="PROSITE" id="PS50600">
    <property type="entry name" value="ULP_PROTEASE"/>
    <property type="match status" value="1"/>
</dbReference>
<dbReference type="SUPFAM" id="SSF54001">
    <property type="entry name" value="Cysteine proteinases"/>
    <property type="match status" value="1"/>
</dbReference>
<dbReference type="EMBL" id="LN890547">
    <property type="protein sequence ID" value="CUS23558.1"/>
    <property type="molecule type" value="Genomic_DNA"/>
</dbReference>
<protein>
    <submittedName>
        <fullName evidence="8">LAQU0S10e03158g1_1</fullName>
    </submittedName>
</protein>
<organism evidence="8 9">
    <name type="scientific">Lachancea quebecensis</name>
    <dbReference type="NCBI Taxonomy" id="1654605"/>
    <lineage>
        <taxon>Eukaryota</taxon>
        <taxon>Fungi</taxon>
        <taxon>Dikarya</taxon>
        <taxon>Ascomycota</taxon>
        <taxon>Saccharomycotina</taxon>
        <taxon>Saccharomycetes</taxon>
        <taxon>Saccharomycetales</taxon>
        <taxon>Saccharomycetaceae</taxon>
        <taxon>Lachancea</taxon>
    </lineage>
</organism>
<evidence type="ECO:0000259" key="7">
    <source>
        <dbReference type="PROSITE" id="PS50600"/>
    </source>
</evidence>
<feature type="domain" description="Ubiquitin-like protease family profile" evidence="7">
    <location>
        <begin position="387"/>
        <end position="591"/>
    </location>
</feature>
<evidence type="ECO:0000313" key="9">
    <source>
        <dbReference type="Proteomes" id="UP000236544"/>
    </source>
</evidence>
<feature type="compositionally biased region" description="Polar residues" evidence="6">
    <location>
        <begin position="866"/>
        <end position="883"/>
    </location>
</feature>
<dbReference type="Proteomes" id="UP000236544">
    <property type="component" value="Unassembled WGS sequence"/>
</dbReference>
<feature type="compositionally biased region" description="Basic and acidic residues" evidence="6">
    <location>
        <begin position="1040"/>
        <end position="1050"/>
    </location>
</feature>
<dbReference type="OrthoDB" id="442460at2759"/>
<evidence type="ECO:0000256" key="2">
    <source>
        <dbReference type="ARBA" id="ARBA00022553"/>
    </source>
</evidence>
<evidence type="ECO:0000256" key="6">
    <source>
        <dbReference type="SAM" id="MobiDB-lite"/>
    </source>
</evidence>
<dbReference type="GO" id="GO:0005634">
    <property type="term" value="C:nucleus"/>
    <property type="evidence" value="ECO:0007669"/>
    <property type="project" value="TreeGrafter"/>
</dbReference>